<dbReference type="Proteomes" id="UP001156398">
    <property type="component" value="Unassembled WGS sequence"/>
</dbReference>
<keyword evidence="2" id="KW-0812">Transmembrane</keyword>
<keyword evidence="2" id="KW-1133">Transmembrane helix</keyword>
<feature type="transmembrane region" description="Helical" evidence="2">
    <location>
        <begin position="56"/>
        <end position="78"/>
    </location>
</feature>
<dbReference type="AlphaFoldDB" id="A0AA90KH42"/>
<evidence type="ECO:0000256" key="2">
    <source>
        <dbReference type="SAM" id="Phobius"/>
    </source>
</evidence>
<evidence type="ECO:0000313" key="4">
    <source>
        <dbReference type="EMBL" id="MDI5962077.1"/>
    </source>
</evidence>
<evidence type="ECO:0000256" key="1">
    <source>
        <dbReference type="SAM" id="MobiDB-lite"/>
    </source>
</evidence>
<dbReference type="InterPro" id="IPR040688">
    <property type="entry name" value="SLATT_2"/>
</dbReference>
<dbReference type="EMBL" id="JABXJJ020000021">
    <property type="protein sequence ID" value="MDI5971295.1"/>
    <property type="molecule type" value="Genomic_DNA"/>
</dbReference>
<sequence length="234" mass="25328">MRDRAGDLAGAPFPQGDWGDPAARLAELYRWAEQDASRTAEWYLADRLWKRRLARLARAVTLAGVAVAVALPLLALAAGSSGDAGRSAAVWGDLGLLAAALGAGFDRWFGLSSGWMRDVATAQAVRRRLEALRFDWASESVREVLGPADGTASEAAERCLTVLRRFCEDVTELVRGETAEWMVEFHAGGGPLRTQSAGGWHRRDDGRPAARFPLPPATGRPSMPRQRPPESPGR</sequence>
<proteinExistence type="predicted"/>
<name>A0AA90KH42_9ACTN</name>
<comment type="caution">
    <text evidence="5">The sequence shown here is derived from an EMBL/GenBank/DDBJ whole genome shotgun (WGS) entry which is preliminary data.</text>
</comment>
<keyword evidence="2" id="KW-0472">Membrane</keyword>
<feature type="region of interest" description="Disordered" evidence="1">
    <location>
        <begin position="192"/>
        <end position="234"/>
    </location>
</feature>
<evidence type="ECO:0000313" key="6">
    <source>
        <dbReference type="Proteomes" id="UP001156398"/>
    </source>
</evidence>
<dbReference type="Pfam" id="PF18183">
    <property type="entry name" value="SLATT_2"/>
    <property type="match status" value="1"/>
</dbReference>
<evidence type="ECO:0000313" key="5">
    <source>
        <dbReference type="EMBL" id="MDI5971295.1"/>
    </source>
</evidence>
<reference evidence="5 6" key="1">
    <citation type="submission" date="2023-05" db="EMBL/GenBank/DDBJ databases">
        <title>Streptantibioticus silvisoli sp. nov., acidotolerant actinomycetes 1 from pine litter.</title>
        <authorList>
            <person name="Swiecimska M."/>
            <person name="Golinska P."/>
            <person name="Sangal V."/>
            <person name="Wachnowicz B."/>
            <person name="Goodfellow M."/>
        </authorList>
    </citation>
    <scope>NUCLEOTIDE SEQUENCE</scope>
    <source>
        <strain evidence="5">SL13</strain>
        <strain evidence="4 6">SL54</strain>
    </source>
</reference>
<keyword evidence="6" id="KW-1185">Reference proteome</keyword>
<dbReference type="NCBIfam" id="NF033633">
    <property type="entry name" value="SLATT_2"/>
    <property type="match status" value="1"/>
</dbReference>
<feature type="transmembrane region" description="Helical" evidence="2">
    <location>
        <begin position="90"/>
        <end position="109"/>
    </location>
</feature>
<accession>A0AA90KH42</accession>
<evidence type="ECO:0000259" key="3">
    <source>
        <dbReference type="Pfam" id="PF18183"/>
    </source>
</evidence>
<gene>
    <name evidence="4" type="ORF">POF43_004935</name>
    <name evidence="5" type="ORF">POF50_018420</name>
</gene>
<dbReference type="EMBL" id="JAAGKO020000004">
    <property type="protein sequence ID" value="MDI5962077.1"/>
    <property type="molecule type" value="Genomic_DNA"/>
</dbReference>
<feature type="domain" description="SMODS and SLOG-associating 2TM effector" evidence="3">
    <location>
        <begin position="7"/>
        <end position="201"/>
    </location>
</feature>
<organism evidence="5">
    <name type="scientific">Streptantibioticus silvisoli</name>
    <dbReference type="NCBI Taxonomy" id="2705255"/>
    <lineage>
        <taxon>Bacteria</taxon>
        <taxon>Bacillati</taxon>
        <taxon>Actinomycetota</taxon>
        <taxon>Actinomycetes</taxon>
        <taxon>Kitasatosporales</taxon>
        <taxon>Streptomycetaceae</taxon>
        <taxon>Streptantibioticus</taxon>
    </lineage>
</organism>
<protein>
    <submittedName>
        <fullName evidence="5">SLATT domain-containing protein</fullName>
    </submittedName>
</protein>